<evidence type="ECO:0000313" key="2">
    <source>
        <dbReference type="EMBL" id="JAW13861.1"/>
    </source>
</evidence>
<accession>A0A224Y0E2</accession>
<evidence type="ECO:0000256" key="1">
    <source>
        <dbReference type="SAM" id="Phobius"/>
    </source>
</evidence>
<organism evidence="2">
    <name type="scientific">Panstrongylus lignarius</name>
    <dbReference type="NCBI Taxonomy" id="156445"/>
    <lineage>
        <taxon>Eukaryota</taxon>
        <taxon>Metazoa</taxon>
        <taxon>Ecdysozoa</taxon>
        <taxon>Arthropoda</taxon>
        <taxon>Hexapoda</taxon>
        <taxon>Insecta</taxon>
        <taxon>Pterygota</taxon>
        <taxon>Neoptera</taxon>
        <taxon>Paraneoptera</taxon>
        <taxon>Hemiptera</taxon>
        <taxon>Heteroptera</taxon>
        <taxon>Panheteroptera</taxon>
        <taxon>Cimicomorpha</taxon>
        <taxon>Reduviidae</taxon>
        <taxon>Triatominae</taxon>
        <taxon>Panstrongylus</taxon>
    </lineage>
</organism>
<proteinExistence type="predicted"/>
<sequence length="152" mass="16337">MVKRSILLVSLNQIAFTSSRGSSSSLSSCNVMSNQPSIVTFFFSSSISSSSSIVYVSMGLVLCCLLCFLAVLDLVTLPVPIHSISSYISMGLVFCCLLRFPAVLDLVTLLVPTYSTSSSISKLRLSSATFDITSFNISNPKKCIRAKSIVQV</sequence>
<feature type="transmembrane region" description="Helical" evidence="1">
    <location>
        <begin position="87"/>
        <end position="111"/>
    </location>
</feature>
<keyword evidence="1" id="KW-1133">Transmembrane helix</keyword>
<dbReference type="EMBL" id="GFTR01002565">
    <property type="protein sequence ID" value="JAW13861.1"/>
    <property type="molecule type" value="Transcribed_RNA"/>
</dbReference>
<keyword evidence="1" id="KW-0472">Membrane</keyword>
<protein>
    <submittedName>
        <fullName evidence="2">Uncharacterized protein</fullName>
    </submittedName>
</protein>
<dbReference type="AlphaFoldDB" id="A0A224Y0E2"/>
<keyword evidence="1" id="KW-0812">Transmembrane</keyword>
<reference evidence="2" key="1">
    <citation type="journal article" date="2018" name="PLoS Negl. Trop. Dis.">
        <title>An insight into the salivary gland and fat body transcriptome of Panstrongylus lignarius (Hemiptera: Heteroptera), the main vector of Chagas disease in Peru.</title>
        <authorList>
            <person name="Nevoa J.C."/>
            <person name="Mendes M.T."/>
            <person name="da Silva M.V."/>
            <person name="Soares S.C."/>
            <person name="Oliveira C.J.F."/>
            <person name="Ribeiro J.M.C."/>
        </authorList>
    </citation>
    <scope>NUCLEOTIDE SEQUENCE</scope>
</reference>
<name>A0A224Y0E2_9HEMI</name>
<feature type="transmembrane region" description="Helical" evidence="1">
    <location>
        <begin position="53"/>
        <end position="75"/>
    </location>
</feature>